<comment type="caution">
    <text evidence="2">The sequence shown here is derived from an EMBL/GenBank/DDBJ whole genome shotgun (WGS) entry which is preliminary data.</text>
</comment>
<dbReference type="EMBL" id="JAQQKW010000006">
    <property type="protein sequence ID" value="MDC7694863.1"/>
    <property type="molecule type" value="Genomic_DNA"/>
</dbReference>
<evidence type="ECO:0000313" key="3">
    <source>
        <dbReference type="Proteomes" id="UP001216595"/>
    </source>
</evidence>
<feature type="chain" id="PRO_5045761059" evidence="1">
    <location>
        <begin position="32"/>
        <end position="233"/>
    </location>
</feature>
<gene>
    <name evidence="2" type="ORF">PQU94_11280</name>
</gene>
<dbReference type="Proteomes" id="UP001216595">
    <property type="component" value="Unassembled WGS sequence"/>
</dbReference>
<evidence type="ECO:0000313" key="2">
    <source>
        <dbReference type="EMBL" id="MDC7694863.1"/>
    </source>
</evidence>
<name>A0ABT5IF94_9CAUL</name>
<organism evidence="2 3">
    <name type="scientific">Asticcacaulis currens</name>
    <dbReference type="NCBI Taxonomy" id="2984210"/>
    <lineage>
        <taxon>Bacteria</taxon>
        <taxon>Pseudomonadati</taxon>
        <taxon>Pseudomonadota</taxon>
        <taxon>Alphaproteobacteria</taxon>
        <taxon>Caulobacterales</taxon>
        <taxon>Caulobacteraceae</taxon>
        <taxon>Asticcacaulis</taxon>
    </lineage>
</organism>
<protein>
    <submittedName>
        <fullName evidence="2">Uncharacterized protein</fullName>
    </submittedName>
</protein>
<sequence length="233" mass="24310">MFVKAAKPALLAAALCLTPMAGGLMPVSAIAQQTQREVSADQAFPFLSKFLALPASERDEITVAYILKIKGGTQGASIQLKHNGQSQKLTIGSDGRITPLPTLAQLRGGATVLVSGPEKGVSMRVRVYASEPPARTMMVAPLAKAVTQSNTAMRKVGGVLAVALPKPDRLYFVGAGNGRVTLSDGSQKVLPKSPRDDAYPGGTPYLVPADFPGAVSVTFDAAPSRIGIDDRVK</sequence>
<reference evidence="2 3" key="1">
    <citation type="submission" date="2023-01" db="EMBL/GenBank/DDBJ databases">
        <title>Novel species of the genus Asticcacaulis isolated from rivers.</title>
        <authorList>
            <person name="Lu H."/>
        </authorList>
    </citation>
    <scope>NUCLEOTIDE SEQUENCE [LARGE SCALE GENOMIC DNA]</scope>
    <source>
        <strain evidence="2 3">DXS10W</strain>
    </source>
</reference>
<dbReference type="RefSeq" id="WP_272741569.1">
    <property type="nucleotide sequence ID" value="NZ_JAQQKW010000006.1"/>
</dbReference>
<proteinExistence type="predicted"/>
<keyword evidence="1" id="KW-0732">Signal</keyword>
<accession>A0ABT5IF94</accession>
<keyword evidence="3" id="KW-1185">Reference proteome</keyword>
<feature type="signal peptide" evidence="1">
    <location>
        <begin position="1"/>
        <end position="31"/>
    </location>
</feature>
<evidence type="ECO:0000256" key="1">
    <source>
        <dbReference type="SAM" id="SignalP"/>
    </source>
</evidence>